<dbReference type="SUPFAM" id="SSF103473">
    <property type="entry name" value="MFS general substrate transporter"/>
    <property type="match status" value="1"/>
</dbReference>
<keyword evidence="3 4" id="KW-0472">Membrane</keyword>
<accession>A0AA47I0X7</accession>
<dbReference type="InterPro" id="IPR036259">
    <property type="entry name" value="MFS_trans_sf"/>
</dbReference>
<feature type="transmembrane region" description="Helical" evidence="4">
    <location>
        <begin position="314"/>
        <end position="339"/>
    </location>
</feature>
<feature type="transmembrane region" description="Helical" evidence="4">
    <location>
        <begin position="160"/>
        <end position="193"/>
    </location>
</feature>
<keyword evidence="1 4" id="KW-0812">Transmembrane</keyword>
<evidence type="ECO:0000256" key="2">
    <source>
        <dbReference type="ARBA" id="ARBA00022989"/>
    </source>
</evidence>
<sequence length="404" mass="43241">MHALQRLSPEIRQYLVVTGNYWAFTLTDGALRMLVVLHFHALGYSPLQIAALFLFYEIFGVVTNLIGGYLGARLGLNRTMNLGLALQVAALLMLTVPASWLTVPWVMGAQALSGIAKDLNKMSAKSSIKLLVPDSQQGTLYKWVAILTGSKNALKGVGFFLGGALLTLLGFAGAVLSMAAVLALVWLASLVLLKKDLGKAKAKPKFHDILSKSRAINVLSAARLFLFGARDVWFVVALPVYLSAVFGWDFWMVGGFLACWIIGYGIVQSVAPAITGKRSGKVPDGRAACLWAASLAALPAAIAIGLATAASPQWVLIGGLMLFGVLFAVNSSLHSYLIVSYAKEDGVSLDVGFYYMSNALGRLVGTLLSGWVFQAYGLQACLWVSSLFVVLAALISLWLPRHDG</sequence>
<name>A0AA47I0X7_9GAMM</name>
<dbReference type="Gene3D" id="1.20.1250.20">
    <property type="entry name" value="MFS general substrate transporter like domains"/>
    <property type="match status" value="2"/>
</dbReference>
<feature type="transmembrane region" description="Helical" evidence="4">
    <location>
        <begin position="21"/>
        <end position="41"/>
    </location>
</feature>
<protein>
    <submittedName>
        <fullName evidence="5">Organoarsenical effux MFS transporter ArsJ</fullName>
    </submittedName>
</protein>
<gene>
    <name evidence="5" type="primary">arsJ</name>
    <name evidence="5" type="ORF">OSV15_11650</name>
</gene>
<feature type="transmembrane region" description="Helical" evidence="4">
    <location>
        <begin position="82"/>
        <end position="103"/>
    </location>
</feature>
<feature type="transmembrane region" description="Helical" evidence="4">
    <location>
        <begin position="248"/>
        <end position="267"/>
    </location>
</feature>
<keyword evidence="2 4" id="KW-1133">Transmembrane helix</keyword>
<dbReference type="GO" id="GO:0022857">
    <property type="term" value="F:transmembrane transporter activity"/>
    <property type="evidence" value="ECO:0007669"/>
    <property type="project" value="InterPro"/>
</dbReference>
<proteinExistence type="predicted"/>
<evidence type="ECO:0000256" key="4">
    <source>
        <dbReference type="SAM" id="Phobius"/>
    </source>
</evidence>
<dbReference type="PANTHER" id="PTHR23547:SF1">
    <property type="entry name" value="MAJOR FACILITATOR SUPERFAMILY MFS_1"/>
    <property type="match status" value="1"/>
</dbReference>
<feature type="transmembrane region" description="Helical" evidence="4">
    <location>
        <begin position="288"/>
        <end position="308"/>
    </location>
</feature>
<dbReference type="InterPro" id="IPR047769">
    <property type="entry name" value="MFS_ArsJ"/>
</dbReference>
<evidence type="ECO:0000256" key="3">
    <source>
        <dbReference type="ARBA" id="ARBA00023136"/>
    </source>
</evidence>
<feature type="transmembrane region" description="Helical" evidence="4">
    <location>
        <begin position="214"/>
        <end position="242"/>
    </location>
</feature>
<dbReference type="Proteomes" id="UP001164632">
    <property type="component" value="Chromosome"/>
</dbReference>
<dbReference type="PANTHER" id="PTHR23547">
    <property type="entry name" value="MAJOR FACILITATOR SUPERFAMILY DOMAIN, GENERAL SUBSTRATE TRANSPORTER"/>
    <property type="match status" value="1"/>
</dbReference>
<dbReference type="EMBL" id="CP113257">
    <property type="protein sequence ID" value="WAE54766.1"/>
    <property type="molecule type" value="Genomic_DNA"/>
</dbReference>
<organism evidence="5 6">
    <name type="scientific">Stutzerimonas frequens</name>
    <dbReference type="NCBI Taxonomy" id="2968969"/>
    <lineage>
        <taxon>Bacteria</taxon>
        <taxon>Pseudomonadati</taxon>
        <taxon>Pseudomonadota</taxon>
        <taxon>Gammaproteobacteria</taxon>
        <taxon>Pseudomonadales</taxon>
        <taxon>Pseudomonadaceae</taxon>
        <taxon>Stutzerimonas</taxon>
    </lineage>
</organism>
<evidence type="ECO:0000313" key="5">
    <source>
        <dbReference type="EMBL" id="WAE54766.1"/>
    </source>
</evidence>
<dbReference type="NCBIfam" id="NF033734">
    <property type="entry name" value="MFS_ArsJ"/>
    <property type="match status" value="1"/>
</dbReference>
<reference evidence="5" key="1">
    <citation type="submission" date="2022-11" db="EMBL/GenBank/DDBJ databases">
        <title>Genomic of Pseudomonas TF18.</title>
        <authorList>
            <person name="Liu T."/>
        </authorList>
    </citation>
    <scope>NUCLEOTIDE SEQUENCE</scope>
    <source>
        <strain evidence="5">TF18</strain>
    </source>
</reference>
<feature type="transmembrane region" description="Helical" evidence="4">
    <location>
        <begin position="47"/>
        <end position="70"/>
    </location>
</feature>
<feature type="transmembrane region" description="Helical" evidence="4">
    <location>
        <begin position="377"/>
        <end position="399"/>
    </location>
</feature>
<feature type="transmembrane region" description="Helical" evidence="4">
    <location>
        <begin position="351"/>
        <end position="371"/>
    </location>
</feature>
<dbReference type="Pfam" id="PF07690">
    <property type="entry name" value="MFS_1"/>
    <property type="match status" value="1"/>
</dbReference>
<evidence type="ECO:0000313" key="6">
    <source>
        <dbReference type="Proteomes" id="UP001164632"/>
    </source>
</evidence>
<evidence type="ECO:0000256" key="1">
    <source>
        <dbReference type="ARBA" id="ARBA00022692"/>
    </source>
</evidence>
<dbReference type="RefSeq" id="WP_267932833.1">
    <property type="nucleotide sequence ID" value="NZ_CP113257.1"/>
</dbReference>
<dbReference type="AlphaFoldDB" id="A0AA47I0X7"/>
<dbReference type="InterPro" id="IPR011701">
    <property type="entry name" value="MFS"/>
</dbReference>